<gene>
    <name evidence="1" type="ORF">PHET_03007</name>
</gene>
<keyword evidence="2" id="KW-1185">Reference proteome</keyword>
<evidence type="ECO:0000313" key="2">
    <source>
        <dbReference type="Proteomes" id="UP000748531"/>
    </source>
</evidence>
<comment type="caution">
    <text evidence="1">The sequence shown here is derived from an EMBL/GenBank/DDBJ whole genome shotgun (WGS) entry which is preliminary data.</text>
</comment>
<dbReference type="EMBL" id="LUCH01001270">
    <property type="protein sequence ID" value="KAF5403358.1"/>
    <property type="molecule type" value="Genomic_DNA"/>
</dbReference>
<protein>
    <submittedName>
        <fullName evidence="1">Uncharacterized protein</fullName>
    </submittedName>
</protein>
<reference evidence="1" key="1">
    <citation type="submission" date="2019-05" db="EMBL/GenBank/DDBJ databases">
        <title>Annotation for the trematode Paragonimus heterotremus.</title>
        <authorList>
            <person name="Choi Y.-J."/>
        </authorList>
    </citation>
    <scope>NUCLEOTIDE SEQUENCE</scope>
    <source>
        <strain evidence="1">LC</strain>
    </source>
</reference>
<sequence>MQMDETDSGLNVCDFPISKSLLDERHSFDNGKRVYDFPVHFTPTTDLVLAAELGKALLERNNLLEQTLEKYRYDEQEKDLELEVSMCLVLVSNLRFCIVCIFGNCVRHFFLSGLPT</sequence>
<dbReference type="OrthoDB" id="10059415at2759"/>
<proteinExistence type="predicted"/>
<dbReference type="AlphaFoldDB" id="A0A8J4WI71"/>
<dbReference type="Proteomes" id="UP000748531">
    <property type="component" value="Unassembled WGS sequence"/>
</dbReference>
<accession>A0A8J4WI71</accession>
<organism evidence="1 2">
    <name type="scientific">Paragonimus heterotremus</name>
    <dbReference type="NCBI Taxonomy" id="100268"/>
    <lineage>
        <taxon>Eukaryota</taxon>
        <taxon>Metazoa</taxon>
        <taxon>Spiralia</taxon>
        <taxon>Lophotrochozoa</taxon>
        <taxon>Platyhelminthes</taxon>
        <taxon>Trematoda</taxon>
        <taxon>Digenea</taxon>
        <taxon>Plagiorchiida</taxon>
        <taxon>Troglotremata</taxon>
        <taxon>Troglotrematidae</taxon>
        <taxon>Paragonimus</taxon>
    </lineage>
</organism>
<evidence type="ECO:0000313" key="1">
    <source>
        <dbReference type="EMBL" id="KAF5403358.1"/>
    </source>
</evidence>
<name>A0A8J4WI71_9TREM</name>